<dbReference type="AlphaFoldDB" id="A0A7J6VX57"/>
<gene>
    <name evidence="1" type="ORF">FRX31_020999</name>
</gene>
<comment type="caution">
    <text evidence="1">The sequence shown here is derived from an EMBL/GenBank/DDBJ whole genome shotgun (WGS) entry which is preliminary data.</text>
</comment>
<evidence type="ECO:0000313" key="2">
    <source>
        <dbReference type="Proteomes" id="UP000554482"/>
    </source>
</evidence>
<reference evidence="1 2" key="1">
    <citation type="submission" date="2020-06" db="EMBL/GenBank/DDBJ databases">
        <title>Transcriptomic and genomic resources for Thalictrum thalictroides and T. hernandezii: Facilitating candidate gene discovery in an emerging model plant lineage.</title>
        <authorList>
            <person name="Arias T."/>
            <person name="Riano-Pachon D.M."/>
            <person name="Di Stilio V.S."/>
        </authorList>
    </citation>
    <scope>NUCLEOTIDE SEQUENCE [LARGE SCALE GENOMIC DNA]</scope>
    <source>
        <strain evidence="2">cv. WT478/WT964</strain>
        <tissue evidence="1">Leaves</tissue>
    </source>
</reference>
<evidence type="ECO:0000313" key="1">
    <source>
        <dbReference type="EMBL" id="KAF5189411.1"/>
    </source>
</evidence>
<accession>A0A7J6VX57</accession>
<dbReference type="Proteomes" id="UP000554482">
    <property type="component" value="Unassembled WGS sequence"/>
</dbReference>
<proteinExistence type="predicted"/>
<organism evidence="1 2">
    <name type="scientific">Thalictrum thalictroides</name>
    <name type="common">Rue-anemone</name>
    <name type="synonym">Anemone thalictroides</name>
    <dbReference type="NCBI Taxonomy" id="46969"/>
    <lineage>
        <taxon>Eukaryota</taxon>
        <taxon>Viridiplantae</taxon>
        <taxon>Streptophyta</taxon>
        <taxon>Embryophyta</taxon>
        <taxon>Tracheophyta</taxon>
        <taxon>Spermatophyta</taxon>
        <taxon>Magnoliopsida</taxon>
        <taxon>Ranunculales</taxon>
        <taxon>Ranunculaceae</taxon>
        <taxon>Thalictroideae</taxon>
        <taxon>Thalictrum</taxon>
    </lineage>
</organism>
<dbReference type="OrthoDB" id="1433817at2759"/>
<sequence length="142" mass="16080">MKLAWSINNGHDKFALFMRSKYFNNSGEQVQSYRASTIWAGIKNVMDEVNCRSQWVIGNGEIVDIWRHNWLATQFLKERLQLSRTTLHGLGAKVQCLIGDGCILIPPDLAELIHSAGMSTDNVLKGDDCEADYLVWCMVSFL</sequence>
<keyword evidence="2" id="KW-1185">Reference proteome</keyword>
<name>A0A7J6VX57_THATH</name>
<protein>
    <submittedName>
        <fullName evidence="1">Uncharacterized protein</fullName>
    </submittedName>
</protein>
<dbReference type="EMBL" id="JABWDY010025503">
    <property type="protein sequence ID" value="KAF5189411.1"/>
    <property type="molecule type" value="Genomic_DNA"/>
</dbReference>